<evidence type="ECO:0000256" key="9">
    <source>
        <dbReference type="SAM" id="MobiDB-lite"/>
    </source>
</evidence>
<name>A0A9P4UP96_9PEZI</name>
<reference evidence="12" key="1">
    <citation type="journal article" date="2020" name="Stud. Mycol.">
        <title>101 Dothideomycetes genomes: a test case for predicting lifestyles and emergence of pathogens.</title>
        <authorList>
            <person name="Haridas S."/>
            <person name="Albert R."/>
            <person name="Binder M."/>
            <person name="Bloem J."/>
            <person name="Labutti K."/>
            <person name="Salamov A."/>
            <person name="Andreopoulos B."/>
            <person name="Baker S."/>
            <person name="Barry K."/>
            <person name="Bills G."/>
            <person name="Bluhm B."/>
            <person name="Cannon C."/>
            <person name="Castanera R."/>
            <person name="Culley D."/>
            <person name="Daum C."/>
            <person name="Ezra D."/>
            <person name="Gonzalez J."/>
            <person name="Henrissat B."/>
            <person name="Kuo A."/>
            <person name="Liang C."/>
            <person name="Lipzen A."/>
            <person name="Lutzoni F."/>
            <person name="Magnuson J."/>
            <person name="Mondo S."/>
            <person name="Nolan M."/>
            <person name="Ohm R."/>
            <person name="Pangilinan J."/>
            <person name="Park H.-J."/>
            <person name="Ramirez L."/>
            <person name="Alfaro M."/>
            <person name="Sun H."/>
            <person name="Tritt A."/>
            <person name="Yoshinaga Y."/>
            <person name="Zwiers L.-H."/>
            <person name="Turgeon B."/>
            <person name="Goodwin S."/>
            <person name="Spatafora J."/>
            <person name="Crous P."/>
            <person name="Grigoriev I."/>
        </authorList>
    </citation>
    <scope>NUCLEOTIDE SEQUENCE</scope>
    <source>
        <strain evidence="12">CBS 116435</strain>
    </source>
</reference>
<dbReference type="Proteomes" id="UP000799441">
    <property type="component" value="Unassembled WGS sequence"/>
</dbReference>
<dbReference type="GO" id="GO:0005771">
    <property type="term" value="C:multivesicular body"/>
    <property type="evidence" value="ECO:0007669"/>
    <property type="project" value="TreeGrafter"/>
</dbReference>
<feature type="domain" description="Vta1 C-terminal" evidence="11">
    <location>
        <begin position="387"/>
        <end position="418"/>
    </location>
</feature>
<feature type="domain" description="Vta1/callose synthase N-terminal" evidence="10">
    <location>
        <begin position="14"/>
        <end position="156"/>
    </location>
</feature>
<evidence type="ECO:0000256" key="2">
    <source>
        <dbReference type="ARBA" id="ARBA00004496"/>
    </source>
</evidence>
<gene>
    <name evidence="12" type="ORF">K431DRAFT_264644</name>
</gene>
<accession>A0A9P4UP96</accession>
<dbReference type="GO" id="GO:0032511">
    <property type="term" value="P:late endosome to vacuole transport via multivesicular body sorting pathway"/>
    <property type="evidence" value="ECO:0007669"/>
    <property type="project" value="InterPro"/>
</dbReference>
<protein>
    <submittedName>
        <fullName evidence="12">DUF605-domain-containing protein</fullName>
    </submittedName>
</protein>
<evidence type="ECO:0000256" key="1">
    <source>
        <dbReference type="ARBA" id="ARBA00004481"/>
    </source>
</evidence>
<dbReference type="AlphaFoldDB" id="A0A9P4UP96"/>
<dbReference type="EMBL" id="MU003777">
    <property type="protein sequence ID" value="KAF2723222.1"/>
    <property type="molecule type" value="Genomic_DNA"/>
</dbReference>
<evidence type="ECO:0000256" key="8">
    <source>
        <dbReference type="ARBA" id="ARBA00023136"/>
    </source>
</evidence>
<dbReference type="Pfam" id="PF18097">
    <property type="entry name" value="Vta1_C"/>
    <property type="match status" value="1"/>
</dbReference>
<feature type="compositionally biased region" description="Basic and acidic residues" evidence="9">
    <location>
        <begin position="189"/>
        <end position="198"/>
    </location>
</feature>
<dbReference type="InterPro" id="IPR044538">
    <property type="entry name" value="Vta1-like"/>
</dbReference>
<evidence type="ECO:0000256" key="5">
    <source>
        <dbReference type="ARBA" id="ARBA00022490"/>
    </source>
</evidence>
<evidence type="ECO:0000256" key="6">
    <source>
        <dbReference type="ARBA" id="ARBA00022753"/>
    </source>
</evidence>
<keyword evidence="8" id="KW-0472">Membrane</keyword>
<dbReference type="OrthoDB" id="391137at2759"/>
<dbReference type="Gene3D" id="1.20.5.420">
    <property type="entry name" value="Immunoglobulin FC, subunit C"/>
    <property type="match status" value="1"/>
</dbReference>
<keyword evidence="4" id="KW-0813">Transport</keyword>
<feature type="region of interest" description="Disordered" evidence="9">
    <location>
        <begin position="189"/>
        <end position="384"/>
    </location>
</feature>
<dbReference type="Gene3D" id="1.25.40.270">
    <property type="entry name" value="Vacuolar protein sorting-associated protein vta1"/>
    <property type="match status" value="1"/>
</dbReference>
<keyword evidence="6" id="KW-0967">Endosome</keyword>
<dbReference type="InterPro" id="IPR023175">
    <property type="entry name" value="Vta1/CALS_N_sf"/>
</dbReference>
<dbReference type="GO" id="GO:0015031">
    <property type="term" value="P:protein transport"/>
    <property type="evidence" value="ECO:0007669"/>
    <property type="project" value="UniProtKB-KW"/>
</dbReference>
<keyword evidence="13" id="KW-1185">Reference proteome</keyword>
<evidence type="ECO:0000313" key="13">
    <source>
        <dbReference type="Proteomes" id="UP000799441"/>
    </source>
</evidence>
<evidence type="ECO:0000313" key="12">
    <source>
        <dbReference type="EMBL" id="KAF2723222.1"/>
    </source>
</evidence>
<dbReference type="GO" id="GO:0010008">
    <property type="term" value="C:endosome membrane"/>
    <property type="evidence" value="ECO:0007669"/>
    <property type="project" value="UniProtKB-SubCell"/>
</dbReference>
<dbReference type="PANTHER" id="PTHR46009">
    <property type="entry name" value="VACUOLAR PROTEIN SORTING-ASSOCIATED PROTEIN VTA1 HOMOLOG"/>
    <property type="match status" value="1"/>
</dbReference>
<evidence type="ECO:0000256" key="7">
    <source>
        <dbReference type="ARBA" id="ARBA00022927"/>
    </source>
</evidence>
<evidence type="ECO:0000259" key="11">
    <source>
        <dbReference type="Pfam" id="PF18097"/>
    </source>
</evidence>
<sequence>MAAKIPEKLKNADVQRFATRAAQLHNFKPIISYWCEYYILQQILNRGLHTADEECTTYATTLMDKLEQEKNESATNDAIVDDVAAKAYVENFALDTFERADKAQREDRVNRQTADTFQAAATFLDTLGIWGSLDAEQSAKSKFAKFHALRIARALKAGEDPNATNPKVERLPVPGEDELDAEMKDLEAKVAGGQERRGSSYLPPTVESAPESKQPSRPESTAPGIPFDPPQIPKTEPGDQPMASPGQGDVSPIESNERHNSIGGGYFPSVPGEPHTDTADAPAPSAETPLEPDFSEQPSAPSPTEFYQASHAPQAPTPSFAPIRPDRPPPEQMTAQPPAQPSPQPSPAFQPPPGSFPAPQIGFAQPTPPAHAPPIGGYKSDDESTMAAQKHAKWAISALNFEDVPTAVKELRLALQSLGAN</sequence>
<dbReference type="InterPro" id="IPR039431">
    <property type="entry name" value="Vta1/CALS_N"/>
</dbReference>
<keyword evidence="7" id="KW-0653">Protein transport</keyword>
<dbReference type="PANTHER" id="PTHR46009:SF1">
    <property type="entry name" value="VACUOLAR PROTEIN SORTING-ASSOCIATED PROTEIN VTA1 HOMOLOG"/>
    <property type="match status" value="1"/>
</dbReference>
<evidence type="ECO:0000256" key="4">
    <source>
        <dbReference type="ARBA" id="ARBA00022448"/>
    </source>
</evidence>
<comment type="caution">
    <text evidence="12">The sequence shown here is derived from an EMBL/GenBank/DDBJ whole genome shotgun (WGS) entry which is preliminary data.</text>
</comment>
<keyword evidence="5" id="KW-0963">Cytoplasm</keyword>
<evidence type="ECO:0000259" key="10">
    <source>
        <dbReference type="Pfam" id="PF04652"/>
    </source>
</evidence>
<dbReference type="InterPro" id="IPR041212">
    <property type="entry name" value="Vta1_C"/>
</dbReference>
<dbReference type="Pfam" id="PF04652">
    <property type="entry name" value="Vta1"/>
    <property type="match status" value="1"/>
</dbReference>
<feature type="compositionally biased region" description="Pro residues" evidence="9">
    <location>
        <begin position="338"/>
        <end position="356"/>
    </location>
</feature>
<proteinExistence type="inferred from homology"/>
<evidence type="ECO:0000256" key="3">
    <source>
        <dbReference type="ARBA" id="ARBA00007895"/>
    </source>
</evidence>
<comment type="subcellular location">
    <subcellularLocation>
        <location evidence="2">Cytoplasm</location>
    </subcellularLocation>
    <subcellularLocation>
        <location evidence="1">Endosome membrane</location>
        <topology evidence="1">Peripheral membrane protein</topology>
    </subcellularLocation>
</comment>
<organism evidence="12 13">
    <name type="scientific">Polychaeton citri CBS 116435</name>
    <dbReference type="NCBI Taxonomy" id="1314669"/>
    <lineage>
        <taxon>Eukaryota</taxon>
        <taxon>Fungi</taxon>
        <taxon>Dikarya</taxon>
        <taxon>Ascomycota</taxon>
        <taxon>Pezizomycotina</taxon>
        <taxon>Dothideomycetes</taxon>
        <taxon>Dothideomycetidae</taxon>
        <taxon>Capnodiales</taxon>
        <taxon>Capnodiaceae</taxon>
        <taxon>Polychaeton</taxon>
    </lineage>
</organism>
<comment type="similarity">
    <text evidence="3">Belongs to the VTA1 family.</text>
</comment>